<sequence>MKFADHLRESTISEWKGKYIDYKYGKKKLKKYKANTAKLNIPAVGYVSGRGTPKKKYNDFQVECINDFIEDWLIPNQLYKCNEFYLWLLSQCQEKYLILSQQLDCYREHKKEFREISSRVTYQTSSTSVLQAYGSISNAPEEDIEEDPELSFKKHDNMFQMTLKHFLNEHDLMPSWPKMFIETIPEALKPKSINTKLKETFAYSNKLNLNLNLMRNKDEHGNKILKNPHKELKHARALLSDALLEFYLFLQLVKSYRDVNVVGFRKIVKKFDKTCKTQELAGFMRFVRANYTIFKHDAVSTEATIKASKAKTLTDDDIGEDSSTITDTNVSLTSTTIDPLRAWEAKLTKWYTVDVVNSLSEKKRHLEKLKKVSIQYSLNEQMIHRNNRAILQMTVFGVFTGIAVTLIAYTLYLAFLSPLNTKRHKILFPIWGGWYMILLISLFFLIDCFIWHRTGINYRFIMFGEVQAKSGTQFFNNDFATTGIPLRLYFLAFFIISCAIISALSFHFDHLTPYGYIYFIVVGLLFITPYDLIPYWDKLVETRKFLVTTTIRLVLSGLYPVEFKDFFLGDIICSLTYTLSDLAIFACYYAPKTRKDPLGMCGSSHSKAMGVLSCLPSFWRFMQCVRRFFDSNDWFPHLPNAAKYLLGVAYNATLCAYRLSNHSPAKRNPFIIFATLNSISTSIWDLVMDWSVLQSSIGNENLFLRKDLYLAGKRNWETGKYDWSRKAVYYIAMVLDVVIRFQWIVYAVAPQTIQQSAVTSFALAVTEVCRRFIWVIFRVENEHVANVHLFRVTGEALLPYPNQDVVDFSGKATTDLYDDQHFQQGRDSIESSRPSHLHDLDLSLSDINNKFEEPTATYHSIVRRRTAIFDNISRSIPWAHAKDFQRPLTQHNGESSKTYESDSESEGESIA</sequence>
<dbReference type="GO" id="GO:0000822">
    <property type="term" value="F:inositol hexakisphosphate binding"/>
    <property type="evidence" value="ECO:0007669"/>
    <property type="project" value="TreeGrafter"/>
</dbReference>
<dbReference type="VEuPathDB" id="FungiDB:B1J91_L00737g"/>
<evidence type="ECO:0000313" key="10">
    <source>
        <dbReference type="EMBL" id="KTA96687.1"/>
    </source>
</evidence>
<protein>
    <submittedName>
        <fullName evidence="10">Protein SYG1</fullName>
    </submittedName>
</protein>
<evidence type="ECO:0000256" key="2">
    <source>
        <dbReference type="ARBA" id="ARBA00009665"/>
    </source>
</evidence>
<dbReference type="PANTHER" id="PTHR10783:SF103">
    <property type="entry name" value="SOLUTE CARRIER FAMILY 53 MEMBER 1"/>
    <property type="match status" value="1"/>
</dbReference>
<dbReference type="VEuPathDB" id="FungiDB:GVI51_L00517"/>
<dbReference type="Pfam" id="PF03105">
    <property type="entry name" value="SPX"/>
    <property type="match status" value="2"/>
</dbReference>
<dbReference type="GO" id="GO:0007165">
    <property type="term" value="P:signal transduction"/>
    <property type="evidence" value="ECO:0007669"/>
    <property type="project" value="EnsemblFungi"/>
</dbReference>
<evidence type="ECO:0000256" key="3">
    <source>
        <dbReference type="ARBA" id="ARBA00022692"/>
    </source>
</evidence>
<comment type="similarity">
    <text evidence="2">Belongs to the SYG1 (TC 2.A.94) family.</text>
</comment>
<feature type="transmembrane region" description="Helical" evidence="7">
    <location>
        <begin position="514"/>
        <end position="533"/>
    </location>
</feature>
<feature type="compositionally biased region" description="Acidic residues" evidence="6">
    <location>
        <begin position="901"/>
        <end position="911"/>
    </location>
</feature>
<dbReference type="PhylomeDB" id="A0A0W0DAA0"/>
<evidence type="ECO:0000313" key="11">
    <source>
        <dbReference type="Proteomes" id="UP000054886"/>
    </source>
</evidence>
<evidence type="ECO:0000256" key="5">
    <source>
        <dbReference type="ARBA" id="ARBA00023136"/>
    </source>
</evidence>
<dbReference type="PANTHER" id="PTHR10783">
    <property type="entry name" value="XENOTROPIC AND POLYTROPIC RETROVIRUS RECEPTOR 1-RELATED"/>
    <property type="match status" value="1"/>
</dbReference>
<dbReference type="PROSITE" id="PS51382">
    <property type="entry name" value="SPX"/>
    <property type="match status" value="1"/>
</dbReference>
<dbReference type="InterPro" id="IPR004331">
    <property type="entry name" value="SPX_dom"/>
</dbReference>
<dbReference type="GO" id="GO:0005794">
    <property type="term" value="C:Golgi apparatus"/>
    <property type="evidence" value="ECO:0007669"/>
    <property type="project" value="TreeGrafter"/>
</dbReference>
<dbReference type="GO" id="GO:0005886">
    <property type="term" value="C:plasma membrane"/>
    <property type="evidence" value="ECO:0007669"/>
    <property type="project" value="EnsemblFungi"/>
</dbReference>
<feature type="domain" description="EXS" evidence="8">
    <location>
        <begin position="600"/>
        <end position="810"/>
    </location>
</feature>
<dbReference type="AlphaFoldDB" id="A0A0W0DAA0"/>
<evidence type="ECO:0000256" key="7">
    <source>
        <dbReference type="SAM" id="Phobius"/>
    </source>
</evidence>
<feature type="transmembrane region" description="Helical" evidence="7">
    <location>
        <begin position="432"/>
        <end position="452"/>
    </location>
</feature>
<evidence type="ECO:0000256" key="6">
    <source>
        <dbReference type="SAM" id="MobiDB-lite"/>
    </source>
</evidence>
<feature type="transmembrane region" description="Helical" evidence="7">
    <location>
        <begin position="727"/>
        <end position="749"/>
    </location>
</feature>
<dbReference type="CDD" id="cd14475">
    <property type="entry name" value="SPX_SYG1_like"/>
    <property type="match status" value="1"/>
</dbReference>
<accession>A0A0W0DAA0</accession>
<evidence type="ECO:0000259" key="8">
    <source>
        <dbReference type="PROSITE" id="PS51380"/>
    </source>
</evidence>
<dbReference type="InterPro" id="IPR004342">
    <property type="entry name" value="EXS_C"/>
</dbReference>
<dbReference type="GO" id="GO:0006817">
    <property type="term" value="P:phosphate ion transport"/>
    <property type="evidence" value="ECO:0007669"/>
    <property type="project" value="TreeGrafter"/>
</dbReference>
<keyword evidence="3 7" id="KW-0812">Transmembrane</keyword>
<dbReference type="VEuPathDB" id="FungiDB:GWK60_I00275"/>
<evidence type="ECO:0000259" key="9">
    <source>
        <dbReference type="PROSITE" id="PS51382"/>
    </source>
</evidence>
<keyword evidence="5 7" id="KW-0472">Membrane</keyword>
<feature type="compositionally biased region" description="Polar residues" evidence="6">
    <location>
        <begin position="887"/>
        <end position="898"/>
    </location>
</feature>
<gene>
    <name evidence="10" type="ORF">AO440_003816</name>
</gene>
<feature type="transmembrane region" description="Helical" evidence="7">
    <location>
        <begin position="389"/>
        <end position="412"/>
    </location>
</feature>
<reference evidence="10 11" key="1">
    <citation type="submission" date="2015-10" db="EMBL/GenBank/DDBJ databases">
        <title>Draft genomes sequences of Candida glabrata isolates 1A, 1B, 2A, 2B, 3A and 3B.</title>
        <authorList>
            <person name="Haavelsrud O.E."/>
            <person name="Gaustad P."/>
        </authorList>
    </citation>
    <scope>NUCLEOTIDE SEQUENCE [LARGE SCALE GENOMIC DNA]</scope>
    <source>
        <strain evidence="10">910700640</strain>
    </source>
</reference>
<feature type="region of interest" description="Disordered" evidence="6">
    <location>
        <begin position="885"/>
        <end position="911"/>
    </location>
</feature>
<organism evidence="10 11">
    <name type="scientific">Candida glabrata</name>
    <name type="common">Yeast</name>
    <name type="synonym">Torulopsis glabrata</name>
    <dbReference type="NCBI Taxonomy" id="5478"/>
    <lineage>
        <taxon>Eukaryota</taxon>
        <taxon>Fungi</taxon>
        <taxon>Dikarya</taxon>
        <taxon>Ascomycota</taxon>
        <taxon>Saccharomycotina</taxon>
        <taxon>Saccharomycetes</taxon>
        <taxon>Saccharomycetales</taxon>
        <taxon>Saccharomycetaceae</taxon>
        <taxon>Nakaseomyces</taxon>
    </lineage>
</organism>
<evidence type="ECO:0000256" key="1">
    <source>
        <dbReference type="ARBA" id="ARBA00004141"/>
    </source>
</evidence>
<dbReference type="OMA" id="SIPWAHA"/>
<comment type="subcellular location">
    <subcellularLocation>
        <location evidence="1">Membrane</location>
        <topology evidence="1">Multi-pass membrane protein</topology>
    </subcellularLocation>
</comment>
<feature type="transmembrane region" description="Helical" evidence="7">
    <location>
        <begin position="567"/>
        <end position="590"/>
    </location>
</feature>
<dbReference type="EMBL" id="LLZZ01000169">
    <property type="protein sequence ID" value="KTA96687.1"/>
    <property type="molecule type" value="Genomic_DNA"/>
</dbReference>
<dbReference type="Pfam" id="PF03124">
    <property type="entry name" value="EXS"/>
    <property type="match status" value="1"/>
</dbReference>
<feature type="transmembrane region" description="Helical" evidence="7">
    <location>
        <begin position="488"/>
        <end position="508"/>
    </location>
</feature>
<evidence type="ECO:0000256" key="4">
    <source>
        <dbReference type="ARBA" id="ARBA00022989"/>
    </source>
</evidence>
<comment type="caution">
    <text evidence="10">The sequence shown here is derived from an EMBL/GenBank/DDBJ whole genome shotgun (WGS) entry which is preliminary data.</text>
</comment>
<dbReference type="VEuPathDB" id="FungiDB:CAGL0L00737g"/>
<name>A0A0W0DAA0_CANGB</name>
<proteinExistence type="inferred from homology"/>
<dbReference type="Proteomes" id="UP000054886">
    <property type="component" value="Unassembled WGS sequence"/>
</dbReference>
<keyword evidence="4 7" id="KW-1133">Transmembrane helix</keyword>
<dbReference type="GO" id="GO:0016036">
    <property type="term" value="P:cellular response to phosphate starvation"/>
    <property type="evidence" value="ECO:0007669"/>
    <property type="project" value="TreeGrafter"/>
</dbReference>
<feature type="domain" description="SPX" evidence="9">
    <location>
        <begin position="1"/>
        <end position="285"/>
    </location>
</feature>
<dbReference type="PROSITE" id="PS51380">
    <property type="entry name" value="EXS"/>
    <property type="match status" value="1"/>
</dbReference>